<comment type="cofactor">
    <cofactor evidence="1">
        <name>L-ascorbate</name>
        <dbReference type="ChEBI" id="CHEBI:38290"/>
    </cofactor>
</comment>
<evidence type="ECO:0000256" key="1">
    <source>
        <dbReference type="ARBA" id="ARBA00001961"/>
    </source>
</evidence>
<dbReference type="PANTHER" id="PTHR12907:SF26">
    <property type="entry name" value="HIF PROLYL HYDROXYLASE, ISOFORM C"/>
    <property type="match status" value="1"/>
</dbReference>
<reference evidence="8 9" key="1">
    <citation type="submission" date="2023-12" db="EMBL/GenBank/DDBJ databases">
        <title>Denitrificimonas halotolerans sp. nov.,a novel species isolated from landfill leachate.</title>
        <authorList>
            <person name="Wang S."/>
        </authorList>
    </citation>
    <scope>NUCLEOTIDE SEQUENCE [LARGE SCALE GENOMIC DNA]</scope>
    <source>
        <strain evidence="8 9">JX-1</strain>
    </source>
</reference>
<keyword evidence="3" id="KW-0847">Vitamin C</keyword>
<proteinExistence type="predicted"/>
<organism evidence="8 9">
    <name type="scientific">Denitrificimonas halotolerans</name>
    <dbReference type="NCBI Taxonomy" id="3098930"/>
    <lineage>
        <taxon>Bacteria</taxon>
        <taxon>Pseudomonadati</taxon>
        <taxon>Pseudomonadota</taxon>
        <taxon>Gammaproteobacteria</taxon>
        <taxon>Pseudomonadales</taxon>
        <taxon>Pseudomonadaceae</taxon>
        <taxon>Denitrificimonas</taxon>
    </lineage>
</organism>
<comment type="caution">
    <text evidence="8">The sequence shown here is derived from an EMBL/GenBank/DDBJ whole genome shotgun (WGS) entry which is preliminary data.</text>
</comment>
<dbReference type="InterPro" id="IPR006620">
    <property type="entry name" value="Pro_4_hyd_alph"/>
</dbReference>
<sequence length="203" mass="23113">MNTLAITPLFERIVDDLATKGWSQQAAFTPEDLTAQLAEECRHRAEKGQLEAAGIGRGNAKAVNTGIRGDKIQWLEQGQNTAVDRYLELMEQLRAALNRTLFLGLDELECHFALYSPGAFYKKHVDRFRDDDRRIVTCIAYLNDNWLPEDGGELRIYLEHEHVHEVPPQAGTLVVFMSADLAHEVLPVQRERLSITGWFLRRA</sequence>
<evidence type="ECO:0000256" key="3">
    <source>
        <dbReference type="ARBA" id="ARBA00022896"/>
    </source>
</evidence>
<gene>
    <name evidence="8" type="ORF">TOI97_10645</name>
</gene>
<dbReference type="SMART" id="SM00702">
    <property type="entry name" value="P4Hc"/>
    <property type="match status" value="1"/>
</dbReference>
<dbReference type="EMBL" id="JAXIVU010000016">
    <property type="protein sequence ID" value="MDY7220019.1"/>
    <property type="molecule type" value="Genomic_DNA"/>
</dbReference>
<evidence type="ECO:0000259" key="7">
    <source>
        <dbReference type="PROSITE" id="PS51471"/>
    </source>
</evidence>
<dbReference type="RefSeq" id="WP_321554103.1">
    <property type="nucleotide sequence ID" value="NZ_JAXIVU010000016.1"/>
</dbReference>
<dbReference type="InterPro" id="IPR044862">
    <property type="entry name" value="Pro_4_hyd_alph_FE2OG_OXY"/>
</dbReference>
<feature type="domain" description="Fe2OG dioxygenase" evidence="7">
    <location>
        <begin position="106"/>
        <end position="201"/>
    </location>
</feature>
<name>A0ABU5GT22_9GAMM</name>
<dbReference type="PROSITE" id="PS51471">
    <property type="entry name" value="FE2OG_OXY"/>
    <property type="match status" value="1"/>
</dbReference>
<evidence type="ECO:0000313" key="9">
    <source>
        <dbReference type="Proteomes" id="UP001294570"/>
    </source>
</evidence>
<keyword evidence="6" id="KW-0408">Iron</keyword>
<keyword evidence="5" id="KW-0560">Oxidoreductase</keyword>
<keyword evidence="9" id="KW-1185">Reference proteome</keyword>
<dbReference type="InterPro" id="IPR005123">
    <property type="entry name" value="Oxoglu/Fe-dep_dioxygenase_dom"/>
</dbReference>
<dbReference type="Proteomes" id="UP001294570">
    <property type="component" value="Unassembled WGS sequence"/>
</dbReference>
<evidence type="ECO:0000256" key="5">
    <source>
        <dbReference type="ARBA" id="ARBA00023002"/>
    </source>
</evidence>
<evidence type="ECO:0000256" key="2">
    <source>
        <dbReference type="ARBA" id="ARBA00022723"/>
    </source>
</evidence>
<dbReference type="Pfam" id="PF13640">
    <property type="entry name" value="2OG-FeII_Oxy_3"/>
    <property type="match status" value="1"/>
</dbReference>
<evidence type="ECO:0000256" key="4">
    <source>
        <dbReference type="ARBA" id="ARBA00022964"/>
    </source>
</evidence>
<protein>
    <submittedName>
        <fullName evidence="8">2OG-Fe(II) oxygenase</fullName>
    </submittedName>
</protein>
<dbReference type="PANTHER" id="PTHR12907">
    <property type="entry name" value="EGL NINE HOMOLOG-RELATED"/>
    <property type="match status" value="1"/>
</dbReference>
<keyword evidence="4" id="KW-0223">Dioxygenase</keyword>
<evidence type="ECO:0000313" key="8">
    <source>
        <dbReference type="EMBL" id="MDY7220019.1"/>
    </source>
</evidence>
<keyword evidence="2" id="KW-0479">Metal-binding</keyword>
<dbReference type="InterPro" id="IPR051559">
    <property type="entry name" value="HIF_prolyl_hydroxylases"/>
</dbReference>
<evidence type="ECO:0000256" key="6">
    <source>
        <dbReference type="ARBA" id="ARBA00023004"/>
    </source>
</evidence>
<dbReference type="Gene3D" id="2.60.120.620">
    <property type="entry name" value="q2cbj1_9rhob like domain"/>
    <property type="match status" value="1"/>
</dbReference>
<accession>A0ABU5GT22</accession>